<name>A9DAT4_HOEPD</name>
<accession>A9DAT4</accession>
<dbReference type="STRING" id="411684.HPDFL43_03796"/>
<dbReference type="InterPro" id="IPR021445">
    <property type="entry name" value="DUF3095"/>
</dbReference>
<evidence type="ECO:0000313" key="1">
    <source>
        <dbReference type="EMBL" id="EDQ32636.1"/>
    </source>
</evidence>
<organism evidence="1 2">
    <name type="scientific">Hoeflea phototrophica (strain DSM 17068 / NCIMB 14078 / DFL-43)</name>
    <dbReference type="NCBI Taxonomy" id="411684"/>
    <lineage>
        <taxon>Bacteria</taxon>
        <taxon>Pseudomonadati</taxon>
        <taxon>Pseudomonadota</taxon>
        <taxon>Alphaproteobacteria</taxon>
        <taxon>Hyphomicrobiales</taxon>
        <taxon>Rhizobiaceae</taxon>
        <taxon>Hoeflea</taxon>
    </lineage>
</organism>
<gene>
    <name evidence="1" type="ORF">HPDFL43_03796</name>
</gene>
<dbReference type="RefSeq" id="WP_007196550.1">
    <property type="nucleotide sequence ID" value="NZ_CM002917.1"/>
</dbReference>
<dbReference type="Pfam" id="PF11294">
    <property type="entry name" value="DUF3095"/>
    <property type="match status" value="1"/>
</dbReference>
<dbReference type="HOGENOM" id="CLU_724956_0_0_5"/>
<reference evidence="1 2" key="2">
    <citation type="submission" date="2012-06" db="EMBL/GenBank/DDBJ databases">
        <authorList>
            <person name="Fiebig A."/>
        </authorList>
    </citation>
    <scope>NUCLEOTIDE SEQUENCE [LARGE SCALE GENOMIC DNA]</scope>
    <source>
        <strain evidence="1 2">DFL-43</strain>
    </source>
</reference>
<proteinExistence type="predicted"/>
<protein>
    <recommendedName>
        <fullName evidence="3">Adenylate cyclase</fullName>
    </recommendedName>
</protein>
<dbReference type="AlphaFoldDB" id="A9DAT4"/>
<evidence type="ECO:0000313" key="2">
    <source>
        <dbReference type="Proteomes" id="UP000004291"/>
    </source>
</evidence>
<dbReference type="OrthoDB" id="5342145at2"/>
<evidence type="ECO:0008006" key="3">
    <source>
        <dbReference type="Google" id="ProtNLM"/>
    </source>
</evidence>
<dbReference type="EMBL" id="ABIA03000002">
    <property type="protein sequence ID" value="EDQ32636.1"/>
    <property type="molecule type" value="Genomic_DNA"/>
</dbReference>
<dbReference type="eggNOG" id="ENOG502Z8NV">
    <property type="taxonomic scope" value="Bacteria"/>
</dbReference>
<reference evidence="1 2" key="1">
    <citation type="submission" date="2007-10" db="EMBL/GenBank/DDBJ databases">
        <authorList>
            <person name="Wagner-Dobler I."/>
            <person name="Ferriera S."/>
            <person name="Johnson J."/>
            <person name="Kravitz S."/>
            <person name="Beeson K."/>
            <person name="Sutton G."/>
            <person name="Rogers Y.-H."/>
            <person name="Friedman R."/>
            <person name="Frazier M."/>
            <person name="Venter J.C."/>
        </authorList>
    </citation>
    <scope>NUCLEOTIDE SEQUENCE [LARGE SCALE GENOMIC DNA]</scope>
    <source>
        <strain evidence="1 2">DFL-43</strain>
    </source>
</reference>
<comment type="caution">
    <text evidence="1">The sequence shown here is derived from an EMBL/GenBank/DDBJ whole genome shotgun (WGS) entry which is preliminary data.</text>
</comment>
<sequence length="382" mass="40445">MDKAVHNDFLAGLPVFTDFDGVEDVSRYRALPSNWALAVADVVDSTGAISNGKYKSVNMAGASVISAMLNALEGRELLFVFGGDGASVAIPPDGIETARAALSAVVRWAGAELGIELRGAIVPVSEIEANGLEVRVARYQASPNVTYAMFAGGGASWAEKQMKAGRFQVDLAPEGAVPDLTGLSCRWNPIPARHGQIVSLILLPVPGGDSRVFSTLVADVLALLATEARDGHPVPSNGPSYGLSLDGVEAETKATALEGSRIRTRLSILRDWLLVVILGVFNGRIAGFSSRDYLKDVALNTDFRKFDDGLKLTVDISAETTSRLVERLDKAAGAGACRYGIHNQNAALMTCIVPSAIRRDHMHFVDGAAGGYAEAAKQLREP</sequence>
<dbReference type="Proteomes" id="UP000004291">
    <property type="component" value="Chromosome"/>
</dbReference>
<keyword evidence="2" id="KW-1185">Reference proteome</keyword>